<dbReference type="AlphaFoldDB" id="A0A0E9UF30"/>
<organism evidence="1">
    <name type="scientific">Anguilla anguilla</name>
    <name type="common">European freshwater eel</name>
    <name type="synonym">Muraena anguilla</name>
    <dbReference type="NCBI Taxonomy" id="7936"/>
    <lineage>
        <taxon>Eukaryota</taxon>
        <taxon>Metazoa</taxon>
        <taxon>Chordata</taxon>
        <taxon>Craniata</taxon>
        <taxon>Vertebrata</taxon>
        <taxon>Euteleostomi</taxon>
        <taxon>Actinopterygii</taxon>
        <taxon>Neopterygii</taxon>
        <taxon>Teleostei</taxon>
        <taxon>Anguilliformes</taxon>
        <taxon>Anguillidae</taxon>
        <taxon>Anguilla</taxon>
    </lineage>
</organism>
<proteinExistence type="predicted"/>
<dbReference type="EMBL" id="GBXM01044762">
    <property type="protein sequence ID" value="JAH63815.1"/>
    <property type="molecule type" value="Transcribed_RNA"/>
</dbReference>
<accession>A0A0E9UF30</accession>
<protein>
    <submittedName>
        <fullName evidence="1">Uncharacterized protein</fullName>
    </submittedName>
</protein>
<name>A0A0E9UF30_ANGAN</name>
<reference evidence="1" key="1">
    <citation type="submission" date="2014-11" db="EMBL/GenBank/DDBJ databases">
        <authorList>
            <person name="Amaro Gonzalez C."/>
        </authorList>
    </citation>
    <scope>NUCLEOTIDE SEQUENCE</scope>
</reference>
<sequence>MLSINFSFNPRTVVLNLLSKPFTLASLTLG</sequence>
<reference evidence="1" key="2">
    <citation type="journal article" date="2015" name="Fish Shellfish Immunol.">
        <title>Early steps in the European eel (Anguilla anguilla)-Vibrio vulnificus interaction in the gills: Role of the RtxA13 toxin.</title>
        <authorList>
            <person name="Callol A."/>
            <person name="Pajuelo D."/>
            <person name="Ebbesson L."/>
            <person name="Teles M."/>
            <person name="MacKenzie S."/>
            <person name="Amaro C."/>
        </authorList>
    </citation>
    <scope>NUCLEOTIDE SEQUENCE</scope>
</reference>
<evidence type="ECO:0000313" key="1">
    <source>
        <dbReference type="EMBL" id="JAH63815.1"/>
    </source>
</evidence>